<dbReference type="RefSeq" id="WP_034211988.1">
    <property type="nucleotide sequence ID" value="NZ_AVCK01000016.1"/>
</dbReference>
<dbReference type="PIRSF" id="PIRSF028470">
    <property type="entry name" value="UCP028470"/>
    <property type="match status" value="1"/>
</dbReference>
<feature type="chain" id="PRO_5001869132" description="Calcium/calmodulin-dependent protein kinase II association-domain domain-containing protein" evidence="1">
    <location>
        <begin position="21"/>
        <end position="165"/>
    </location>
</feature>
<evidence type="ECO:0000313" key="4">
    <source>
        <dbReference type="Proteomes" id="UP000029393"/>
    </source>
</evidence>
<keyword evidence="1" id="KW-0732">Signal</keyword>
<dbReference type="eggNOG" id="COG4875">
    <property type="taxonomic scope" value="Bacteria"/>
</dbReference>
<dbReference type="PATRIC" id="fig|1384056.3.peg.1310"/>
<name>A0A091B1K0_9GAMM</name>
<feature type="domain" description="Calcium/calmodulin-dependent protein kinase II association-domain" evidence="2">
    <location>
        <begin position="35"/>
        <end position="156"/>
    </location>
</feature>
<organism evidence="3 4">
    <name type="scientific">Arenimonas metalli CF5-1</name>
    <dbReference type="NCBI Taxonomy" id="1384056"/>
    <lineage>
        <taxon>Bacteria</taxon>
        <taxon>Pseudomonadati</taxon>
        <taxon>Pseudomonadota</taxon>
        <taxon>Gammaproteobacteria</taxon>
        <taxon>Lysobacterales</taxon>
        <taxon>Lysobacteraceae</taxon>
        <taxon>Arenimonas</taxon>
    </lineage>
</organism>
<evidence type="ECO:0000313" key="3">
    <source>
        <dbReference type="EMBL" id="KFN46443.1"/>
    </source>
</evidence>
<feature type="signal peptide" evidence="1">
    <location>
        <begin position="1"/>
        <end position="20"/>
    </location>
</feature>
<dbReference type="InterPro" id="IPR016887">
    <property type="entry name" value="UCP028470_steroid_isom-rel"/>
</dbReference>
<protein>
    <recommendedName>
        <fullName evidence="2">Calcium/calmodulin-dependent protein kinase II association-domain domain-containing protein</fullName>
    </recommendedName>
</protein>
<dbReference type="Proteomes" id="UP000029393">
    <property type="component" value="Unassembled WGS sequence"/>
</dbReference>
<reference evidence="3 4" key="1">
    <citation type="submission" date="2013-09" db="EMBL/GenBank/DDBJ databases">
        <title>Genome sequencing of Arenimonas metalli.</title>
        <authorList>
            <person name="Chen F."/>
            <person name="Wang G."/>
        </authorList>
    </citation>
    <scope>NUCLEOTIDE SEQUENCE [LARGE SCALE GENOMIC DNA]</scope>
    <source>
        <strain evidence="3 4">CF5-1</strain>
    </source>
</reference>
<dbReference type="STRING" id="1384056.N787_10460"/>
<dbReference type="InterPro" id="IPR032710">
    <property type="entry name" value="NTF2-like_dom_sf"/>
</dbReference>
<dbReference type="OrthoDB" id="953853at2"/>
<sequence>MTRTLLSTALVLTLAGTAQAREYTQAAPAPTDPAEREIAALFDTWNAALATGKPEQVAALYAEEGVLQPTVSNWMREGRDEVQDYFVKFLTLQPKGVINTRNIQKVDEDTAIDAGIYTFTLTEAGKTRRVQARYTYVYEKVDGEWKIVLHHSSAMPEPVKHLAAN</sequence>
<dbReference type="NCBIfam" id="TIGR02246">
    <property type="entry name" value="SgcJ/EcaC family oxidoreductase"/>
    <property type="match status" value="1"/>
</dbReference>
<gene>
    <name evidence="3" type="ORF">N787_10460</name>
</gene>
<dbReference type="SUPFAM" id="SSF54427">
    <property type="entry name" value="NTF2-like"/>
    <property type="match status" value="1"/>
</dbReference>
<comment type="caution">
    <text evidence="3">The sequence shown here is derived from an EMBL/GenBank/DDBJ whole genome shotgun (WGS) entry which is preliminary data.</text>
</comment>
<dbReference type="Gene3D" id="3.10.450.50">
    <property type="match status" value="1"/>
</dbReference>
<dbReference type="CDD" id="cd00531">
    <property type="entry name" value="NTF2_like"/>
    <property type="match status" value="1"/>
</dbReference>
<evidence type="ECO:0000259" key="2">
    <source>
        <dbReference type="Pfam" id="PF08332"/>
    </source>
</evidence>
<proteinExistence type="predicted"/>
<evidence type="ECO:0000256" key="1">
    <source>
        <dbReference type="SAM" id="SignalP"/>
    </source>
</evidence>
<dbReference type="EMBL" id="AVCK01000016">
    <property type="protein sequence ID" value="KFN46443.1"/>
    <property type="molecule type" value="Genomic_DNA"/>
</dbReference>
<keyword evidence="4" id="KW-1185">Reference proteome</keyword>
<dbReference type="InterPro" id="IPR011944">
    <property type="entry name" value="Steroid_delta5-4_isomerase"/>
</dbReference>
<dbReference type="AlphaFoldDB" id="A0A091B1K0"/>
<dbReference type="InterPro" id="IPR013543">
    <property type="entry name" value="Ca/CaM-dep_prot_kinase-assoc"/>
</dbReference>
<dbReference type="GO" id="GO:0005516">
    <property type="term" value="F:calmodulin binding"/>
    <property type="evidence" value="ECO:0007669"/>
    <property type="project" value="InterPro"/>
</dbReference>
<accession>A0A091B1K0</accession>
<dbReference type="GO" id="GO:0004683">
    <property type="term" value="F:calcium/calmodulin-dependent protein kinase activity"/>
    <property type="evidence" value="ECO:0007669"/>
    <property type="project" value="InterPro"/>
</dbReference>
<dbReference type="Pfam" id="PF08332">
    <property type="entry name" value="CaMKII_AD"/>
    <property type="match status" value="1"/>
</dbReference>